<evidence type="ECO:0000313" key="8">
    <source>
        <dbReference type="EMBL" id="CAJ1003826.1"/>
    </source>
</evidence>
<feature type="region of interest" description="Disordered" evidence="5">
    <location>
        <begin position="140"/>
        <end position="159"/>
    </location>
</feature>
<dbReference type="InterPro" id="IPR012908">
    <property type="entry name" value="PGAP1-ab_dom-like"/>
</dbReference>
<dbReference type="Gene3D" id="3.40.50.1820">
    <property type="entry name" value="alpha/beta hydrolase"/>
    <property type="match status" value="1"/>
</dbReference>
<dbReference type="Gene3D" id="4.10.1080.10">
    <property type="entry name" value="TSP type-3 repeat"/>
    <property type="match status" value="1"/>
</dbReference>
<dbReference type="InterPro" id="IPR059100">
    <property type="entry name" value="TSP3_bac"/>
</dbReference>
<gene>
    <name evidence="8" type="ORF">BSPP4475_16000</name>
</gene>
<protein>
    <submittedName>
        <fullName evidence="8">Lipase</fullName>
    </submittedName>
</protein>
<evidence type="ECO:0000256" key="5">
    <source>
        <dbReference type="SAM" id="MobiDB-lite"/>
    </source>
</evidence>
<sequence length="696" mass="77780">MLMKKIHILTLSASLVTLFFFQGVMTPEAYAKSKQKTIDSIEFKQDSDNDGLTDFNELFITSTINNDTNGNGILDGDEDYDGDGLTNLEEQELGTKLDAKDSDGDGLDDKVEIDKYQTKPSVADTDGDGLKDGIEISYLGSDPLNSDENNNKKLDGDEKHKYTFPKNEFGIKGEMIGISNVPQKVIVRQTPVLLAQKIRSALTFNIVSLDPNIEFNLSIPVNEKEKNEDYVLYKYNEKKVQLEPIKEQKYSKRTNSIEVEFVGGGTFVLLSSKDFTEYVPTKEAKRGKFKRKKGKVKLINLPLEIDAESIGDDGTFKISKTVKYDDDISLDGEADDVDNTHLLESTYKIEDVYEQGDETIATATAVTTQSGKTPVILVHGLLGGADTWGFEDRWYHIGYDEPWASEPIRSYETITGESYSTHEETTYSNIDVHSITGIVDDEELGPMLIIDYGYTPNEDIFTFIYNADGTSGCVRTAANHLNSVIRELKNSVFSSSTQDVNLVGHSMGGLVSRYLVENIRSADVERVVTLGTPHFGSDQAPFGDLDRDDSELWNGSRKLENDFSKPLIGFAGWNPSYNTLVGDFGDIRNIYQTGLGVGPTKTYSSWNEYVNEKYYDKTGDYPLYGDIEDGPVNIDSALGSDYDPEEDFGDSPVEMNTRFLIWDDEFGGHSTMRKHPRTPYYVEKALTGAYDDRSKN</sequence>
<reference evidence="8" key="1">
    <citation type="submission" date="2023-07" db="EMBL/GenBank/DDBJ databases">
        <authorList>
            <person name="Ivanov I."/>
            <person name="Teneva D."/>
            <person name="Stoikov I."/>
        </authorList>
    </citation>
    <scope>NUCLEOTIDE SEQUENCE</scope>
    <source>
        <strain evidence="8">4475</strain>
    </source>
</reference>
<evidence type="ECO:0000259" key="7">
    <source>
        <dbReference type="Pfam" id="PF07819"/>
    </source>
</evidence>
<dbReference type="Proteomes" id="UP001189619">
    <property type="component" value="Chromosome"/>
</dbReference>
<dbReference type="GO" id="GO:0005509">
    <property type="term" value="F:calcium ion binding"/>
    <property type="evidence" value="ECO:0007669"/>
    <property type="project" value="InterPro"/>
</dbReference>
<dbReference type="SUPFAM" id="SSF53474">
    <property type="entry name" value="alpha/beta-Hydrolases"/>
    <property type="match status" value="1"/>
</dbReference>
<evidence type="ECO:0000256" key="4">
    <source>
        <dbReference type="ARBA" id="ARBA00022837"/>
    </source>
</evidence>
<proteinExistence type="predicted"/>
<dbReference type="RefSeq" id="WP_212133205.1">
    <property type="nucleotide sequence ID" value="NZ_OY569118.1"/>
</dbReference>
<keyword evidence="4" id="KW-0106">Calcium</keyword>
<dbReference type="PANTHER" id="PTHR37467:SF1">
    <property type="entry name" value="EXPORTED CALCIUM-BINDING GLYCOPROTEIN"/>
    <property type="match status" value="1"/>
</dbReference>
<dbReference type="Pfam" id="PF07819">
    <property type="entry name" value="PGAP1"/>
    <property type="match status" value="1"/>
</dbReference>
<feature type="signal peptide" evidence="6">
    <location>
        <begin position="1"/>
        <end position="31"/>
    </location>
</feature>
<dbReference type="InterPro" id="IPR029058">
    <property type="entry name" value="AB_hydrolase_fold"/>
</dbReference>
<dbReference type="AlphaFoldDB" id="A0AA48MAU5"/>
<dbReference type="PANTHER" id="PTHR37467">
    <property type="entry name" value="EXPORTED CALCIUM-BINDING GLYCOPROTEIN-RELATED"/>
    <property type="match status" value="1"/>
</dbReference>
<evidence type="ECO:0000313" key="9">
    <source>
        <dbReference type="Proteomes" id="UP001189619"/>
    </source>
</evidence>
<feature type="domain" description="GPI inositol-deacylase PGAP1-like alpha/beta" evidence="7">
    <location>
        <begin position="472"/>
        <end position="536"/>
    </location>
</feature>
<keyword evidence="2" id="KW-0964">Secreted</keyword>
<organism evidence="8 9">
    <name type="scientific">Brevibacillus aydinogluensis</name>
    <dbReference type="NCBI Taxonomy" id="927786"/>
    <lineage>
        <taxon>Bacteria</taxon>
        <taxon>Bacillati</taxon>
        <taxon>Bacillota</taxon>
        <taxon>Bacilli</taxon>
        <taxon>Bacillales</taxon>
        <taxon>Paenibacillaceae</taxon>
        <taxon>Brevibacillus</taxon>
    </lineage>
</organism>
<dbReference type="InterPro" id="IPR053180">
    <property type="entry name" value="Ca-binding_acidic-repeat"/>
</dbReference>
<dbReference type="KEGG" id="bayd:BSPP4475_16000"/>
<dbReference type="SUPFAM" id="SSF103647">
    <property type="entry name" value="TSP type-3 repeat"/>
    <property type="match status" value="1"/>
</dbReference>
<evidence type="ECO:0000256" key="6">
    <source>
        <dbReference type="SAM" id="SignalP"/>
    </source>
</evidence>
<feature type="compositionally biased region" description="Basic and acidic residues" evidence="5">
    <location>
        <begin position="149"/>
        <end position="159"/>
    </location>
</feature>
<evidence type="ECO:0000256" key="1">
    <source>
        <dbReference type="ARBA" id="ARBA00004613"/>
    </source>
</evidence>
<name>A0AA48MAU5_9BACL</name>
<keyword evidence="3 6" id="KW-0732">Signal</keyword>
<dbReference type="Pfam" id="PF18884">
    <property type="entry name" value="TSP3_bac"/>
    <property type="match status" value="2"/>
</dbReference>
<feature type="chain" id="PRO_5041464264" evidence="6">
    <location>
        <begin position="32"/>
        <end position="696"/>
    </location>
</feature>
<comment type="subcellular location">
    <subcellularLocation>
        <location evidence="1">Secreted</location>
    </subcellularLocation>
</comment>
<evidence type="ECO:0000256" key="3">
    <source>
        <dbReference type="ARBA" id="ARBA00022729"/>
    </source>
</evidence>
<dbReference type="EMBL" id="OY569118">
    <property type="protein sequence ID" value="CAJ1003826.1"/>
    <property type="molecule type" value="Genomic_DNA"/>
</dbReference>
<accession>A0AA48MAU5</accession>
<dbReference type="GO" id="GO:0016788">
    <property type="term" value="F:hydrolase activity, acting on ester bonds"/>
    <property type="evidence" value="ECO:0007669"/>
    <property type="project" value="InterPro"/>
</dbReference>
<dbReference type="InterPro" id="IPR028974">
    <property type="entry name" value="TSP_type-3_rpt"/>
</dbReference>
<keyword evidence="9" id="KW-1185">Reference proteome</keyword>
<evidence type="ECO:0000256" key="2">
    <source>
        <dbReference type="ARBA" id="ARBA00022525"/>
    </source>
</evidence>